<dbReference type="EMBL" id="JAQQAF010000004">
    <property type="protein sequence ID" value="KAJ8492873.1"/>
    <property type="molecule type" value="Genomic_DNA"/>
</dbReference>
<comment type="subcellular location">
    <subcellularLocation>
        <location evidence="1">Membrane</location>
        <topology evidence="1">Multi-pass membrane protein</topology>
    </subcellularLocation>
</comment>
<keyword evidence="4 6" id="KW-1133">Transmembrane helix</keyword>
<proteinExistence type="inferred from homology"/>
<evidence type="ECO:0000256" key="4">
    <source>
        <dbReference type="ARBA" id="ARBA00022989"/>
    </source>
</evidence>
<comment type="similarity">
    <text evidence="2">Belongs to the drug/metabolite transporter (DMT) superfamily. Plant drug/metabolite exporter (P-DME) (TC 2.A.7.4) family.</text>
</comment>
<dbReference type="SUPFAM" id="SSF103481">
    <property type="entry name" value="Multidrug resistance efflux transporter EmrE"/>
    <property type="match status" value="2"/>
</dbReference>
<organism evidence="8 9">
    <name type="scientific">Ensete ventricosum</name>
    <name type="common">Abyssinian banana</name>
    <name type="synonym">Musa ensete</name>
    <dbReference type="NCBI Taxonomy" id="4639"/>
    <lineage>
        <taxon>Eukaryota</taxon>
        <taxon>Viridiplantae</taxon>
        <taxon>Streptophyta</taxon>
        <taxon>Embryophyta</taxon>
        <taxon>Tracheophyta</taxon>
        <taxon>Spermatophyta</taxon>
        <taxon>Magnoliopsida</taxon>
        <taxon>Liliopsida</taxon>
        <taxon>Zingiberales</taxon>
        <taxon>Musaceae</taxon>
        <taxon>Ensete</taxon>
    </lineage>
</organism>
<evidence type="ECO:0000256" key="3">
    <source>
        <dbReference type="ARBA" id="ARBA00022692"/>
    </source>
</evidence>
<dbReference type="Proteomes" id="UP001222027">
    <property type="component" value="Unassembled WGS sequence"/>
</dbReference>
<dbReference type="InterPro" id="IPR037185">
    <property type="entry name" value="EmrE-like"/>
</dbReference>
<dbReference type="GO" id="GO:0022857">
    <property type="term" value="F:transmembrane transporter activity"/>
    <property type="evidence" value="ECO:0007669"/>
    <property type="project" value="InterPro"/>
</dbReference>
<comment type="caution">
    <text evidence="8">The sequence shown here is derived from an EMBL/GenBank/DDBJ whole genome shotgun (WGS) entry which is preliminary data.</text>
</comment>
<dbReference type="AlphaFoldDB" id="A0AAV8R3L6"/>
<evidence type="ECO:0000256" key="5">
    <source>
        <dbReference type="ARBA" id="ARBA00023136"/>
    </source>
</evidence>
<dbReference type="Pfam" id="PF00892">
    <property type="entry name" value="EamA"/>
    <property type="match status" value="2"/>
</dbReference>
<evidence type="ECO:0000313" key="8">
    <source>
        <dbReference type="EMBL" id="KAJ8492873.1"/>
    </source>
</evidence>
<feature type="domain" description="EamA" evidence="7">
    <location>
        <begin position="13"/>
        <end position="153"/>
    </location>
</feature>
<evidence type="ECO:0000256" key="2">
    <source>
        <dbReference type="ARBA" id="ARBA00007635"/>
    </source>
</evidence>
<keyword evidence="3 6" id="KW-0812">Transmembrane</keyword>
<feature type="transmembrane region" description="Helical" evidence="6">
    <location>
        <begin position="230"/>
        <end position="250"/>
    </location>
</feature>
<dbReference type="GO" id="GO:0016020">
    <property type="term" value="C:membrane"/>
    <property type="evidence" value="ECO:0007669"/>
    <property type="project" value="UniProtKB-SubCell"/>
</dbReference>
<sequence length="460" mass="49972">MVVRGNEVLRANLGMALVQMANGGYHVLTKSMLNVGMNEVVFCVYRDLLAISILGPFALLQHRRSVRLQLTQRLLASFFLLGFTGIFANQLLFLLGLSYTNPTYAAAIQPSIPVFTFILAVVLGVETIKLDANEGRMKVVGMLVCVSGAVLMVFYRGPAVAGSNIYDLSYHSVGAMKPQSESAGWLASFLIGFGLEKWHIGVLCLIGNCFCMAAYFVMQAPVLTRYPASLSLTACSYSFGALMMVLTGIFTTNGYTEWLLTPPEIIAVLYAGIVASAMNYGIMTWSNKILGPSMVSLYNPLQPASSSVLSMIFLGSSIYLGSIVGGILIIIGLYLVTWARTSMVICARHACSAWSGRVCSNYATEQFVPVILEVTLNQSSVKKKSFHALLNLADDLIISVCSLRGNFVRTPSSVEVSFECLTCCVLPVKAKENITYQQGIFNGTQKEGADNNNDKGFLKR</sequence>
<evidence type="ECO:0000256" key="1">
    <source>
        <dbReference type="ARBA" id="ARBA00004141"/>
    </source>
</evidence>
<keyword evidence="9" id="KW-1185">Reference proteome</keyword>
<reference evidence="8 9" key="1">
    <citation type="submission" date="2022-12" db="EMBL/GenBank/DDBJ databases">
        <title>Chromosome-scale assembly of the Ensete ventricosum genome.</title>
        <authorList>
            <person name="Dussert Y."/>
            <person name="Stocks J."/>
            <person name="Wendawek A."/>
            <person name="Woldeyes F."/>
            <person name="Nichols R.A."/>
            <person name="Borrell J.S."/>
        </authorList>
    </citation>
    <scope>NUCLEOTIDE SEQUENCE [LARGE SCALE GENOMIC DNA]</scope>
    <source>
        <strain evidence="9">cv. Maze</strain>
        <tissue evidence="8">Seeds</tissue>
    </source>
</reference>
<gene>
    <name evidence="8" type="ORF">OPV22_014594</name>
</gene>
<protein>
    <recommendedName>
        <fullName evidence="7">EamA domain-containing protein</fullName>
    </recommendedName>
</protein>
<evidence type="ECO:0000313" key="9">
    <source>
        <dbReference type="Proteomes" id="UP001222027"/>
    </source>
</evidence>
<dbReference type="PANTHER" id="PTHR31218">
    <property type="entry name" value="WAT1-RELATED PROTEIN"/>
    <property type="match status" value="1"/>
</dbReference>
<feature type="transmembrane region" description="Helical" evidence="6">
    <location>
        <begin position="137"/>
        <end position="155"/>
    </location>
</feature>
<feature type="transmembrane region" description="Helical" evidence="6">
    <location>
        <begin position="308"/>
        <end position="336"/>
    </location>
</feature>
<dbReference type="InterPro" id="IPR000620">
    <property type="entry name" value="EamA_dom"/>
</dbReference>
<evidence type="ECO:0000256" key="6">
    <source>
        <dbReference type="SAM" id="Phobius"/>
    </source>
</evidence>
<keyword evidence="5 6" id="KW-0472">Membrane</keyword>
<dbReference type="InterPro" id="IPR030184">
    <property type="entry name" value="WAT1-related"/>
</dbReference>
<feature type="transmembrane region" description="Helical" evidence="6">
    <location>
        <begin position="198"/>
        <end position="218"/>
    </location>
</feature>
<name>A0AAV8R3L6_ENSVE</name>
<feature type="domain" description="EamA" evidence="7">
    <location>
        <begin position="200"/>
        <end position="337"/>
    </location>
</feature>
<evidence type="ECO:0000259" key="7">
    <source>
        <dbReference type="Pfam" id="PF00892"/>
    </source>
</evidence>
<feature type="transmembrane region" description="Helical" evidence="6">
    <location>
        <begin position="74"/>
        <end position="97"/>
    </location>
</feature>
<feature type="transmembrane region" description="Helical" evidence="6">
    <location>
        <begin position="103"/>
        <end position="125"/>
    </location>
</feature>
<accession>A0AAV8R3L6</accession>